<comment type="similarity">
    <text evidence="1">Belongs to the universal stress protein A family.</text>
</comment>
<gene>
    <name evidence="3" type="ORF">ACFOZ7_16360</name>
</gene>
<feature type="domain" description="UspA" evidence="2">
    <location>
        <begin position="1"/>
        <end position="141"/>
    </location>
</feature>
<dbReference type="GeneID" id="71855652"/>
<dbReference type="PANTHER" id="PTHR46268:SF24">
    <property type="entry name" value="UNIVERSAL STRESS PROTEIN"/>
    <property type="match status" value="1"/>
</dbReference>
<evidence type="ECO:0000259" key="2">
    <source>
        <dbReference type="Pfam" id="PF00582"/>
    </source>
</evidence>
<dbReference type="Proteomes" id="UP001595821">
    <property type="component" value="Unassembled WGS sequence"/>
</dbReference>
<dbReference type="RefSeq" id="WP_246970422.1">
    <property type="nucleotide sequence ID" value="NZ_CP095397.1"/>
</dbReference>
<dbReference type="PRINTS" id="PR01438">
    <property type="entry name" value="UNVRSLSTRESS"/>
</dbReference>
<dbReference type="InterPro" id="IPR006016">
    <property type="entry name" value="UspA"/>
</dbReference>
<organism evidence="3 4">
    <name type="scientific">Natribaculum luteum</name>
    <dbReference type="NCBI Taxonomy" id="1586232"/>
    <lineage>
        <taxon>Archaea</taxon>
        <taxon>Methanobacteriati</taxon>
        <taxon>Methanobacteriota</taxon>
        <taxon>Stenosarchaea group</taxon>
        <taxon>Halobacteria</taxon>
        <taxon>Halobacteriales</taxon>
        <taxon>Natrialbaceae</taxon>
        <taxon>Natribaculum</taxon>
    </lineage>
</organism>
<dbReference type="SUPFAM" id="SSF52402">
    <property type="entry name" value="Adenine nucleotide alpha hydrolases-like"/>
    <property type="match status" value="1"/>
</dbReference>
<protein>
    <submittedName>
        <fullName evidence="3">Universal stress protein</fullName>
    </submittedName>
</protein>
<dbReference type="EMBL" id="JBHSDJ010000123">
    <property type="protein sequence ID" value="MFC4248483.1"/>
    <property type="molecule type" value="Genomic_DNA"/>
</dbReference>
<name>A0ABD5P2G6_9EURY</name>
<dbReference type="InterPro" id="IPR006015">
    <property type="entry name" value="Universal_stress_UspA"/>
</dbReference>
<dbReference type="AlphaFoldDB" id="A0ABD5P2G6"/>
<proteinExistence type="inferred from homology"/>
<dbReference type="Pfam" id="PF00582">
    <property type="entry name" value="Usp"/>
    <property type="match status" value="1"/>
</dbReference>
<dbReference type="PANTHER" id="PTHR46268">
    <property type="entry name" value="STRESS RESPONSE PROTEIN NHAX"/>
    <property type="match status" value="1"/>
</dbReference>
<evidence type="ECO:0000256" key="1">
    <source>
        <dbReference type="ARBA" id="ARBA00008791"/>
    </source>
</evidence>
<evidence type="ECO:0000313" key="4">
    <source>
        <dbReference type="Proteomes" id="UP001595821"/>
    </source>
</evidence>
<reference evidence="3 4" key="1">
    <citation type="journal article" date="2014" name="Int. J. Syst. Evol. Microbiol.">
        <title>Complete genome sequence of Corynebacterium casei LMG S-19264T (=DSM 44701T), isolated from a smear-ripened cheese.</title>
        <authorList>
            <consortium name="US DOE Joint Genome Institute (JGI-PGF)"/>
            <person name="Walter F."/>
            <person name="Albersmeier A."/>
            <person name="Kalinowski J."/>
            <person name="Ruckert C."/>
        </authorList>
    </citation>
    <scope>NUCLEOTIDE SEQUENCE [LARGE SCALE GENOMIC DNA]</scope>
    <source>
        <strain evidence="3 4">IBRC-M 10912</strain>
    </source>
</reference>
<accession>A0ABD5P2G6</accession>
<dbReference type="Gene3D" id="3.40.50.620">
    <property type="entry name" value="HUPs"/>
    <property type="match status" value="1"/>
</dbReference>
<dbReference type="InterPro" id="IPR014729">
    <property type="entry name" value="Rossmann-like_a/b/a_fold"/>
</dbReference>
<comment type="caution">
    <text evidence="3">The sequence shown here is derived from an EMBL/GenBank/DDBJ whole genome shotgun (WGS) entry which is preliminary data.</text>
</comment>
<sequence>MSMRVLVALDGSEQSTAALSYAAETYADAAIVCFHAIDPFDRDPEESTAEPLTEEWLESERERADDLFDRALEAVDLPDERVERETTVGAPAESIVAYAESEDVDHVVVGSYGRGEATQLQLGSVAEVVVRRTPVPVTVVR</sequence>
<evidence type="ECO:0000313" key="3">
    <source>
        <dbReference type="EMBL" id="MFC4248483.1"/>
    </source>
</evidence>
<dbReference type="CDD" id="cd00293">
    <property type="entry name" value="USP-like"/>
    <property type="match status" value="1"/>
</dbReference>